<organism evidence="1">
    <name type="scientific">marine sediment metagenome</name>
    <dbReference type="NCBI Taxonomy" id="412755"/>
    <lineage>
        <taxon>unclassified sequences</taxon>
        <taxon>metagenomes</taxon>
        <taxon>ecological metagenomes</taxon>
    </lineage>
</organism>
<comment type="caution">
    <text evidence="1">The sequence shown here is derived from an EMBL/GenBank/DDBJ whole genome shotgun (WGS) entry which is preliminary data.</text>
</comment>
<dbReference type="EMBL" id="BART01019902">
    <property type="protein sequence ID" value="GAG97643.1"/>
    <property type="molecule type" value="Genomic_DNA"/>
</dbReference>
<proteinExistence type="predicted"/>
<dbReference type="AlphaFoldDB" id="X1CNC8"/>
<accession>X1CNC8</accession>
<sequence length="142" mass="16005">MAAKKAQMFVVTAVFLTSMLFVVQQMFITYSMIDSSVPFKTKQIYVMKGIIDSVNETIEFGEDTRADCQRFEKNLQELLSLLKDDVSSEGFLLVTGYNLDCGTGASTPWTNTYPNKAPLSLSIRLSETYDISGNVIKFYHKQ</sequence>
<protein>
    <submittedName>
        <fullName evidence="1">Uncharacterized protein</fullName>
    </submittedName>
</protein>
<reference evidence="1" key="1">
    <citation type="journal article" date="2014" name="Front. Microbiol.">
        <title>High frequency of phylogenetically diverse reductive dehalogenase-homologous genes in deep subseafloor sedimentary metagenomes.</title>
        <authorList>
            <person name="Kawai M."/>
            <person name="Futagami T."/>
            <person name="Toyoda A."/>
            <person name="Takaki Y."/>
            <person name="Nishi S."/>
            <person name="Hori S."/>
            <person name="Arai W."/>
            <person name="Tsubouchi T."/>
            <person name="Morono Y."/>
            <person name="Uchiyama I."/>
            <person name="Ito T."/>
            <person name="Fujiyama A."/>
            <person name="Inagaki F."/>
            <person name="Takami H."/>
        </authorList>
    </citation>
    <scope>NUCLEOTIDE SEQUENCE</scope>
    <source>
        <strain evidence="1">Expedition CK06-06</strain>
    </source>
</reference>
<name>X1CNC8_9ZZZZ</name>
<gene>
    <name evidence="1" type="ORF">S01H4_37106</name>
</gene>
<evidence type="ECO:0000313" key="1">
    <source>
        <dbReference type="EMBL" id="GAG97643.1"/>
    </source>
</evidence>